<accession>A0A8S5NUY2</accession>
<proteinExistence type="predicted"/>
<name>A0A8S5NUY2_9CAUD</name>
<sequence>MNKLITFLKKFTKENILKRLPFFWFKGVVTDYDS</sequence>
<evidence type="ECO:0000313" key="1">
    <source>
        <dbReference type="EMBL" id="DAD98553.1"/>
    </source>
</evidence>
<protein>
    <submittedName>
        <fullName evidence="1">Uncharacterized protein</fullName>
    </submittedName>
</protein>
<reference evidence="1" key="1">
    <citation type="journal article" date="2021" name="Proc. Natl. Acad. Sci. U.S.A.">
        <title>A Catalog of Tens of Thousands of Viruses from Human Metagenomes Reveals Hidden Associations with Chronic Diseases.</title>
        <authorList>
            <person name="Tisza M.J."/>
            <person name="Buck C.B."/>
        </authorList>
    </citation>
    <scope>NUCLEOTIDE SEQUENCE</scope>
    <source>
        <strain evidence="1">CtTnV63</strain>
    </source>
</reference>
<organism evidence="1">
    <name type="scientific">Siphoviridae sp. ctTnV63</name>
    <dbReference type="NCBI Taxonomy" id="2825523"/>
    <lineage>
        <taxon>Viruses</taxon>
        <taxon>Duplodnaviria</taxon>
        <taxon>Heunggongvirae</taxon>
        <taxon>Uroviricota</taxon>
        <taxon>Caudoviricetes</taxon>
    </lineage>
</organism>
<dbReference type="EMBL" id="BK015264">
    <property type="protein sequence ID" value="DAD98553.1"/>
    <property type="molecule type" value="Genomic_DNA"/>
</dbReference>